<evidence type="ECO:0000313" key="2">
    <source>
        <dbReference type="EMBL" id="OBI46092.1"/>
    </source>
</evidence>
<reference evidence="3" key="1">
    <citation type="submission" date="2016-06" db="EMBL/GenBank/DDBJ databases">
        <authorList>
            <person name="Sutton G."/>
            <person name="Brinkac L."/>
            <person name="Sanka R."/>
            <person name="Adams M."/>
            <person name="Lau E."/>
            <person name="Sam S."/>
            <person name="Sreng N."/>
            <person name="Him V."/>
            <person name="Kerleguer A."/>
            <person name="Cheng S."/>
        </authorList>
    </citation>
    <scope>NUCLEOTIDE SEQUENCE [LARGE SCALE GENOMIC DNA]</scope>
    <source>
        <strain evidence="3">E861</strain>
    </source>
</reference>
<name>A0A1A2Z997_9MYCO</name>
<gene>
    <name evidence="2" type="ORF">A5707_22170</name>
</gene>
<keyword evidence="1" id="KW-1133">Transmembrane helix</keyword>
<dbReference type="RefSeq" id="WP_065014709.1">
    <property type="nucleotide sequence ID" value="NZ_LZKJ01000115.1"/>
</dbReference>
<dbReference type="InterPro" id="IPR021315">
    <property type="entry name" value="Gap/Sap"/>
</dbReference>
<feature type="transmembrane region" description="Helical" evidence="1">
    <location>
        <begin position="80"/>
        <end position="99"/>
    </location>
</feature>
<keyword evidence="1" id="KW-0812">Transmembrane</keyword>
<dbReference type="Pfam" id="PF11139">
    <property type="entry name" value="SfLAP"/>
    <property type="match status" value="1"/>
</dbReference>
<dbReference type="EMBL" id="LZKJ01000115">
    <property type="protein sequence ID" value="OBI46092.1"/>
    <property type="molecule type" value="Genomic_DNA"/>
</dbReference>
<accession>A0A1A2Z997</accession>
<sequence length="257" mass="27051">MWGSVLVLAFLAALNPVRLGVALLVMSRPRPVQNLFAFWVGCLAVSVVALLVPLMVLHFTPRLSSFAHDLATPATAASSTVRHIQIGLGVFALAVAALMTARLSTRRRGGAAKQETLAPPAMSRLLDATHDPRTDGGSVLRRLFGRAQHAWEHGALWISLVVGLAAGPSPDGLLYVLAIIVPSGVSFATQVVAAIAVVVGMLAVIEITLAGFLATPAKTEVVARWLHDWALARRQQIVIAVCAVAGISLVALGMHHV</sequence>
<evidence type="ECO:0008006" key="4">
    <source>
        <dbReference type="Google" id="ProtNLM"/>
    </source>
</evidence>
<proteinExistence type="predicted"/>
<feature type="transmembrane region" description="Helical" evidence="1">
    <location>
        <begin position="155"/>
        <end position="181"/>
    </location>
</feature>
<keyword evidence="1" id="KW-0472">Membrane</keyword>
<dbReference type="Proteomes" id="UP000093592">
    <property type="component" value="Unassembled WGS sequence"/>
</dbReference>
<feature type="transmembrane region" description="Helical" evidence="1">
    <location>
        <begin position="37"/>
        <end position="60"/>
    </location>
</feature>
<feature type="transmembrane region" description="Helical" evidence="1">
    <location>
        <begin position="236"/>
        <end position="254"/>
    </location>
</feature>
<dbReference type="OrthoDB" id="4627516at2"/>
<organism evidence="2 3">
    <name type="scientific">Mycobacterium kyorinense</name>
    <dbReference type="NCBI Taxonomy" id="487514"/>
    <lineage>
        <taxon>Bacteria</taxon>
        <taxon>Bacillati</taxon>
        <taxon>Actinomycetota</taxon>
        <taxon>Actinomycetes</taxon>
        <taxon>Mycobacteriales</taxon>
        <taxon>Mycobacteriaceae</taxon>
        <taxon>Mycobacterium</taxon>
    </lineage>
</organism>
<comment type="caution">
    <text evidence="2">The sequence shown here is derived from an EMBL/GenBank/DDBJ whole genome shotgun (WGS) entry which is preliminary data.</text>
</comment>
<evidence type="ECO:0000313" key="3">
    <source>
        <dbReference type="Proteomes" id="UP000093592"/>
    </source>
</evidence>
<feature type="transmembrane region" description="Helical" evidence="1">
    <location>
        <begin position="6"/>
        <end position="25"/>
    </location>
</feature>
<feature type="transmembrane region" description="Helical" evidence="1">
    <location>
        <begin position="187"/>
        <end position="215"/>
    </location>
</feature>
<dbReference type="AlphaFoldDB" id="A0A1A2Z997"/>
<evidence type="ECO:0000256" key="1">
    <source>
        <dbReference type="SAM" id="Phobius"/>
    </source>
</evidence>
<protein>
    <recommendedName>
        <fullName evidence="4">Gap protein</fullName>
    </recommendedName>
</protein>